<dbReference type="OrthoDB" id="9782855at2"/>
<keyword evidence="5" id="KW-0443">Lipid metabolism</keyword>
<dbReference type="GO" id="GO:0032259">
    <property type="term" value="P:methylation"/>
    <property type="evidence" value="ECO:0007669"/>
    <property type="project" value="UniProtKB-KW"/>
</dbReference>
<dbReference type="GO" id="GO:0008610">
    <property type="term" value="P:lipid biosynthetic process"/>
    <property type="evidence" value="ECO:0007669"/>
    <property type="project" value="InterPro"/>
</dbReference>
<evidence type="ECO:0000256" key="3">
    <source>
        <dbReference type="ARBA" id="ARBA00022679"/>
    </source>
</evidence>
<dbReference type="InterPro" id="IPR003333">
    <property type="entry name" value="CMAS"/>
</dbReference>
<dbReference type="EMBL" id="NGJS01000002">
    <property type="protein sequence ID" value="RSU00275.1"/>
    <property type="molecule type" value="Genomic_DNA"/>
</dbReference>
<evidence type="ECO:0000256" key="6">
    <source>
        <dbReference type="PIRSR" id="PIRSR003085-1"/>
    </source>
</evidence>
<evidence type="ECO:0000256" key="5">
    <source>
        <dbReference type="ARBA" id="ARBA00023098"/>
    </source>
</evidence>
<sequence length="390" mass="45220">MIDKSFYNQLFSRSFSLPVEVNYWDGSSKRYGQEADKPEIIITINNKIPIKQIAKNASLTLGEAYMDHTIEIDGDIEELINDTYKQADSFFHNTDYIQWLPSLKRHSKKQNKTDIHSHYDLGNDFFKLWLDPTMTYSCGYFKTSENSLEQAQINKVHHILNKLFLKTDDTLLDIGCGWGTLMFTAAKEYDVKVTGITLSEEQYDFITNKIIEEHLEDRCHVLLMDYRELENQQFDHITSVGMFEHVGEEHLAEYFNVIKKLLTPSGTALIHGITRQQGGAYNAWINKYIFPGGYIPGLSEIINDITTNDLQVIDMESLRRDYQQTLEHWMTNFHQVKDQVIADKGDEFYRMWDLYLQACAASFKSGNIDVIQYLLTTTGNNDLPIHRATE</sequence>
<dbReference type="GO" id="GO:0008168">
    <property type="term" value="F:methyltransferase activity"/>
    <property type="evidence" value="ECO:0007669"/>
    <property type="project" value="UniProtKB-KW"/>
</dbReference>
<dbReference type="RefSeq" id="WP_125983227.1">
    <property type="nucleotide sequence ID" value="NZ_NGJS01000002.1"/>
</dbReference>
<evidence type="ECO:0000259" key="7">
    <source>
        <dbReference type="Pfam" id="PF25371"/>
    </source>
</evidence>
<evidence type="ECO:0000313" key="9">
    <source>
        <dbReference type="Proteomes" id="UP000287857"/>
    </source>
</evidence>
<evidence type="ECO:0000256" key="4">
    <source>
        <dbReference type="ARBA" id="ARBA00022691"/>
    </source>
</evidence>
<dbReference type="InterPro" id="IPR029063">
    <property type="entry name" value="SAM-dependent_MTases_sf"/>
</dbReference>
<evidence type="ECO:0000313" key="8">
    <source>
        <dbReference type="EMBL" id="RSU00275.1"/>
    </source>
</evidence>
<dbReference type="Pfam" id="PF02353">
    <property type="entry name" value="CMAS"/>
    <property type="match status" value="1"/>
</dbReference>
<dbReference type="Pfam" id="PF25371">
    <property type="entry name" value="DUF7884"/>
    <property type="match status" value="1"/>
</dbReference>
<dbReference type="InterPro" id="IPR050723">
    <property type="entry name" value="CFA/CMAS"/>
</dbReference>
<comment type="similarity">
    <text evidence="1">Belongs to the CFA/CMAS family.</text>
</comment>
<name>A0A430A1I7_9ENTE</name>
<dbReference type="PIRSF" id="PIRSF003085">
    <property type="entry name" value="CMAS"/>
    <property type="match status" value="1"/>
</dbReference>
<proteinExistence type="inferred from homology"/>
<dbReference type="CDD" id="cd02440">
    <property type="entry name" value="AdoMet_MTases"/>
    <property type="match status" value="1"/>
</dbReference>
<protein>
    <submittedName>
        <fullName evidence="8">Cyclopropane-fatty-acyl-phospholipid synthase</fullName>
    </submittedName>
</protein>
<dbReference type="PANTHER" id="PTHR43667">
    <property type="entry name" value="CYCLOPROPANE-FATTY-ACYL-PHOSPHOLIPID SYNTHASE"/>
    <property type="match status" value="1"/>
</dbReference>
<dbReference type="SUPFAM" id="SSF53335">
    <property type="entry name" value="S-adenosyl-L-methionine-dependent methyltransferases"/>
    <property type="match status" value="1"/>
</dbReference>
<reference evidence="8 9" key="1">
    <citation type="submission" date="2017-05" db="EMBL/GenBank/DDBJ databases">
        <title>Vagococcus spp. assemblies.</title>
        <authorList>
            <person name="Gulvik C.A."/>
        </authorList>
    </citation>
    <scope>NUCLEOTIDE SEQUENCE [LARGE SCALE GENOMIC DNA]</scope>
    <source>
        <strain evidence="8 9">SS1995</strain>
    </source>
</reference>
<dbReference type="PANTHER" id="PTHR43667:SF1">
    <property type="entry name" value="CYCLOPROPANE-FATTY-ACYL-PHOSPHOLIPID SYNTHASE"/>
    <property type="match status" value="1"/>
</dbReference>
<keyword evidence="3" id="KW-0808">Transferase</keyword>
<dbReference type="Proteomes" id="UP000287857">
    <property type="component" value="Unassembled WGS sequence"/>
</dbReference>
<keyword evidence="2" id="KW-0489">Methyltransferase</keyword>
<feature type="domain" description="DUF7884" evidence="7">
    <location>
        <begin position="6"/>
        <end position="94"/>
    </location>
</feature>
<dbReference type="InterPro" id="IPR057206">
    <property type="entry name" value="DUF7884"/>
</dbReference>
<organism evidence="8 9">
    <name type="scientific">Vagococcus vulneris</name>
    <dbReference type="NCBI Taxonomy" id="1977869"/>
    <lineage>
        <taxon>Bacteria</taxon>
        <taxon>Bacillati</taxon>
        <taxon>Bacillota</taxon>
        <taxon>Bacilli</taxon>
        <taxon>Lactobacillales</taxon>
        <taxon>Enterococcaceae</taxon>
        <taxon>Vagococcus</taxon>
    </lineage>
</organism>
<keyword evidence="9" id="KW-1185">Reference proteome</keyword>
<keyword evidence="4" id="KW-0949">S-adenosyl-L-methionine</keyword>
<comment type="caution">
    <text evidence="8">The sequence shown here is derived from an EMBL/GenBank/DDBJ whole genome shotgun (WGS) entry which is preliminary data.</text>
</comment>
<feature type="active site" evidence="6">
    <location>
        <position position="359"/>
    </location>
</feature>
<accession>A0A430A1I7</accession>
<gene>
    <name evidence="8" type="ORF">CBF37_02970</name>
</gene>
<evidence type="ECO:0000256" key="1">
    <source>
        <dbReference type="ARBA" id="ARBA00010815"/>
    </source>
</evidence>
<dbReference type="AlphaFoldDB" id="A0A430A1I7"/>
<evidence type="ECO:0000256" key="2">
    <source>
        <dbReference type="ARBA" id="ARBA00022603"/>
    </source>
</evidence>
<dbReference type="Gene3D" id="3.40.50.150">
    <property type="entry name" value="Vaccinia Virus protein VP39"/>
    <property type="match status" value="1"/>
</dbReference>